<evidence type="ECO:0000256" key="1">
    <source>
        <dbReference type="ARBA" id="ARBA00010396"/>
    </source>
</evidence>
<keyword evidence="3 6" id="KW-0489">Methyltransferase</keyword>
<dbReference type="EC" id="2.1.1.199" evidence="6"/>
<feature type="binding site" evidence="6">
    <location>
        <position position="105"/>
    </location>
    <ligand>
        <name>S-adenosyl-L-methionine</name>
        <dbReference type="ChEBI" id="CHEBI:59789"/>
    </ligand>
</feature>
<dbReference type="Proteomes" id="UP000178122">
    <property type="component" value="Unassembled WGS sequence"/>
</dbReference>
<evidence type="ECO:0000256" key="5">
    <source>
        <dbReference type="ARBA" id="ARBA00022691"/>
    </source>
</evidence>
<dbReference type="PIRSF" id="PIRSF004486">
    <property type="entry name" value="MraW"/>
    <property type="match status" value="1"/>
</dbReference>
<evidence type="ECO:0000256" key="2">
    <source>
        <dbReference type="ARBA" id="ARBA00022552"/>
    </source>
</evidence>
<dbReference type="InterPro" id="IPR002903">
    <property type="entry name" value="RsmH"/>
</dbReference>
<dbReference type="GO" id="GO:0071424">
    <property type="term" value="F:rRNA (cytosine-N4-)-methyltransferase activity"/>
    <property type="evidence" value="ECO:0007669"/>
    <property type="project" value="UniProtKB-UniRule"/>
</dbReference>
<dbReference type="InterPro" id="IPR029063">
    <property type="entry name" value="SAM-dependent_MTases_sf"/>
</dbReference>
<dbReference type="EMBL" id="MHIN01000002">
    <property type="protein sequence ID" value="OGY56014.1"/>
    <property type="molecule type" value="Genomic_DNA"/>
</dbReference>
<dbReference type="PANTHER" id="PTHR11265:SF0">
    <property type="entry name" value="12S RRNA N4-METHYLCYTIDINE METHYLTRANSFERASE"/>
    <property type="match status" value="1"/>
</dbReference>
<dbReference type="GO" id="GO:0070475">
    <property type="term" value="P:rRNA base methylation"/>
    <property type="evidence" value="ECO:0007669"/>
    <property type="project" value="UniProtKB-UniRule"/>
</dbReference>
<gene>
    <name evidence="6" type="primary">rsmH</name>
    <name evidence="7" type="ORF">A2912_02360</name>
</gene>
<dbReference type="GO" id="GO:0005737">
    <property type="term" value="C:cytoplasm"/>
    <property type="evidence" value="ECO:0007669"/>
    <property type="project" value="UniProtKB-SubCell"/>
</dbReference>
<organism evidence="7 8">
    <name type="scientific">Candidatus Buchananbacteria bacterium RIFCSPLOWO2_01_FULL_40_23b</name>
    <dbReference type="NCBI Taxonomy" id="1797544"/>
    <lineage>
        <taxon>Bacteria</taxon>
        <taxon>Candidatus Buchananiibacteriota</taxon>
    </lineage>
</organism>
<accession>A0A1G1YUJ9</accession>
<comment type="catalytic activity">
    <reaction evidence="6">
        <text>cytidine(1402) in 16S rRNA + S-adenosyl-L-methionine = N(4)-methylcytidine(1402) in 16S rRNA + S-adenosyl-L-homocysteine + H(+)</text>
        <dbReference type="Rhea" id="RHEA:42928"/>
        <dbReference type="Rhea" id="RHEA-COMP:10286"/>
        <dbReference type="Rhea" id="RHEA-COMP:10287"/>
        <dbReference type="ChEBI" id="CHEBI:15378"/>
        <dbReference type="ChEBI" id="CHEBI:57856"/>
        <dbReference type="ChEBI" id="CHEBI:59789"/>
        <dbReference type="ChEBI" id="CHEBI:74506"/>
        <dbReference type="ChEBI" id="CHEBI:82748"/>
        <dbReference type="EC" id="2.1.1.199"/>
    </reaction>
</comment>
<name>A0A1G1YUJ9_9BACT</name>
<dbReference type="Pfam" id="PF01795">
    <property type="entry name" value="Methyltransf_5"/>
    <property type="match status" value="1"/>
</dbReference>
<keyword evidence="2 6" id="KW-0698">rRNA processing</keyword>
<dbReference type="Gene3D" id="3.40.50.150">
    <property type="entry name" value="Vaccinia Virus protein VP39"/>
    <property type="match status" value="1"/>
</dbReference>
<dbReference type="HAMAP" id="MF_01007">
    <property type="entry name" value="16SrRNA_methyltr_H"/>
    <property type="match status" value="1"/>
</dbReference>
<comment type="function">
    <text evidence="6">Specifically methylates the N4 position of cytidine in position 1402 (C1402) of 16S rRNA.</text>
</comment>
<keyword evidence="5 6" id="KW-0949">S-adenosyl-L-methionine</keyword>
<dbReference type="Gene3D" id="1.10.150.170">
    <property type="entry name" value="Putative methyltransferase TM0872, insert domain"/>
    <property type="match status" value="1"/>
</dbReference>
<evidence type="ECO:0000256" key="3">
    <source>
        <dbReference type="ARBA" id="ARBA00022603"/>
    </source>
</evidence>
<reference evidence="7 8" key="1">
    <citation type="journal article" date="2016" name="Nat. Commun.">
        <title>Thousands of microbial genomes shed light on interconnected biogeochemical processes in an aquifer system.</title>
        <authorList>
            <person name="Anantharaman K."/>
            <person name="Brown C.T."/>
            <person name="Hug L.A."/>
            <person name="Sharon I."/>
            <person name="Castelle C.J."/>
            <person name="Probst A.J."/>
            <person name="Thomas B.C."/>
            <person name="Singh A."/>
            <person name="Wilkins M.J."/>
            <person name="Karaoz U."/>
            <person name="Brodie E.L."/>
            <person name="Williams K.H."/>
            <person name="Hubbard S.S."/>
            <person name="Banfield J.F."/>
        </authorList>
    </citation>
    <scope>NUCLEOTIDE SEQUENCE [LARGE SCALE GENOMIC DNA]</scope>
</reference>
<dbReference type="PANTHER" id="PTHR11265">
    <property type="entry name" value="S-ADENOSYL-METHYLTRANSFERASE MRAW"/>
    <property type="match status" value="1"/>
</dbReference>
<evidence type="ECO:0000313" key="7">
    <source>
        <dbReference type="EMBL" id="OGY56014.1"/>
    </source>
</evidence>
<evidence type="ECO:0000313" key="8">
    <source>
        <dbReference type="Proteomes" id="UP000178122"/>
    </source>
</evidence>
<dbReference type="SUPFAM" id="SSF53335">
    <property type="entry name" value="S-adenosyl-L-methionine-dependent methyltransferases"/>
    <property type="match status" value="1"/>
</dbReference>
<feature type="binding site" evidence="6">
    <location>
        <begin position="30"/>
        <end position="32"/>
    </location>
    <ligand>
        <name>S-adenosyl-L-methionine</name>
        <dbReference type="ChEBI" id="CHEBI:59789"/>
    </ligand>
</feature>
<dbReference type="AlphaFoldDB" id="A0A1G1YUJ9"/>
<comment type="similarity">
    <text evidence="1 6">Belongs to the methyltransferase superfamily. RsmH family.</text>
</comment>
<sequence length="296" mass="33062">MHIPVLLQEVIENLSLKEGMTILDCTLGGGGHSREICSRIGRKGVLVGLDQDEASLAKVREGMKKCGCAFTAVNENFRNLDAVLEQMHIQTVSGILFDLGLREDQLSASGRGFSFRRDEPLIMTFSSKLSQGKLTAYEIVNAWSEEEIGRILKEYGEERFARRIAKGIVTHRKIGPIKTTKDLVHIIEKSTPIFYQKGRGHAARKTFQALRIVVNDELGALKEGLIKATARLAPGGRIAVISFHSLEDRIVKHFFKEMKETENFNSITKKPIVPGEAEIERNPLARSAKLRVVEKK</sequence>
<feature type="binding site" evidence="6">
    <location>
        <position position="98"/>
    </location>
    <ligand>
        <name>S-adenosyl-L-methionine</name>
        <dbReference type="ChEBI" id="CHEBI:59789"/>
    </ligand>
</feature>
<evidence type="ECO:0000256" key="6">
    <source>
        <dbReference type="HAMAP-Rule" id="MF_01007"/>
    </source>
</evidence>
<feature type="binding site" evidence="6">
    <location>
        <position position="50"/>
    </location>
    <ligand>
        <name>S-adenosyl-L-methionine</name>
        <dbReference type="ChEBI" id="CHEBI:59789"/>
    </ligand>
</feature>
<protein>
    <recommendedName>
        <fullName evidence="6">Ribosomal RNA small subunit methyltransferase H</fullName>
        <ecNumber evidence="6">2.1.1.199</ecNumber>
    </recommendedName>
    <alternativeName>
        <fullName evidence="6">16S rRNA m(4)C1402 methyltransferase</fullName>
    </alternativeName>
    <alternativeName>
        <fullName evidence="6">rRNA (cytosine-N(4)-)-methyltransferase RsmH</fullName>
    </alternativeName>
</protein>
<keyword evidence="6" id="KW-0963">Cytoplasm</keyword>
<comment type="caution">
    <text evidence="7">The sequence shown here is derived from an EMBL/GenBank/DDBJ whole genome shotgun (WGS) entry which is preliminary data.</text>
</comment>
<dbReference type="NCBIfam" id="TIGR00006">
    <property type="entry name" value="16S rRNA (cytosine(1402)-N(4))-methyltransferase RsmH"/>
    <property type="match status" value="1"/>
</dbReference>
<proteinExistence type="inferred from homology"/>
<dbReference type="InterPro" id="IPR023397">
    <property type="entry name" value="SAM-dep_MeTrfase_MraW_recog"/>
</dbReference>
<dbReference type="SUPFAM" id="SSF81799">
    <property type="entry name" value="Putative methyltransferase TM0872, insert domain"/>
    <property type="match status" value="1"/>
</dbReference>
<evidence type="ECO:0000256" key="4">
    <source>
        <dbReference type="ARBA" id="ARBA00022679"/>
    </source>
</evidence>
<comment type="subcellular location">
    <subcellularLocation>
        <location evidence="6">Cytoplasm</location>
    </subcellularLocation>
</comment>
<keyword evidence="4 6" id="KW-0808">Transferase</keyword>
<feature type="binding site" evidence="6">
    <location>
        <position position="77"/>
    </location>
    <ligand>
        <name>S-adenosyl-L-methionine</name>
        <dbReference type="ChEBI" id="CHEBI:59789"/>
    </ligand>
</feature>